<name>A0ABS8ZE68_9PSEU</name>
<dbReference type="EMBL" id="JAJVCN010000002">
    <property type="protein sequence ID" value="MCE7006120.1"/>
    <property type="molecule type" value="Genomic_DNA"/>
</dbReference>
<keyword evidence="2" id="KW-1185">Reference proteome</keyword>
<dbReference type="Gene3D" id="3.90.25.10">
    <property type="entry name" value="UDP-galactose 4-epimerase, domain 1"/>
    <property type="match status" value="1"/>
</dbReference>
<evidence type="ECO:0000313" key="2">
    <source>
        <dbReference type="Proteomes" id="UP001521150"/>
    </source>
</evidence>
<organism evidence="1 2">
    <name type="scientific">Kibdelosporangium philippinense</name>
    <dbReference type="NCBI Taxonomy" id="211113"/>
    <lineage>
        <taxon>Bacteria</taxon>
        <taxon>Bacillati</taxon>
        <taxon>Actinomycetota</taxon>
        <taxon>Actinomycetes</taxon>
        <taxon>Pseudonocardiales</taxon>
        <taxon>Pseudonocardiaceae</taxon>
        <taxon>Kibdelosporangium</taxon>
    </lineage>
</organism>
<dbReference type="SUPFAM" id="SSF51735">
    <property type="entry name" value="NAD(P)-binding Rossmann-fold domains"/>
    <property type="match status" value="1"/>
</dbReference>
<dbReference type="PANTHER" id="PTHR43162:SF1">
    <property type="entry name" value="PRESTALK A DIFFERENTIATION PROTEIN A"/>
    <property type="match status" value="1"/>
</dbReference>
<gene>
    <name evidence="1" type="ORF">LWC34_25265</name>
</gene>
<reference evidence="1 2" key="1">
    <citation type="submission" date="2021-12" db="EMBL/GenBank/DDBJ databases">
        <title>Genome sequence of Kibdelosporangium philippinense ATCC 49844.</title>
        <authorList>
            <person name="Fedorov E.A."/>
            <person name="Omeragic M."/>
            <person name="Shalygina K.F."/>
            <person name="Maclea K.S."/>
        </authorList>
    </citation>
    <scope>NUCLEOTIDE SEQUENCE [LARGE SCALE GENOMIC DNA]</scope>
    <source>
        <strain evidence="1 2">ATCC 49844</strain>
    </source>
</reference>
<comment type="caution">
    <text evidence="1">The sequence shown here is derived from an EMBL/GenBank/DDBJ whole genome shotgun (WGS) entry which is preliminary data.</text>
</comment>
<dbReference type="RefSeq" id="WP_233727626.1">
    <property type="nucleotide sequence ID" value="NZ_JAJVCN010000002.1"/>
</dbReference>
<proteinExistence type="predicted"/>
<evidence type="ECO:0000313" key="1">
    <source>
        <dbReference type="EMBL" id="MCE7006120.1"/>
    </source>
</evidence>
<protein>
    <submittedName>
        <fullName evidence="1">NAD(P)H-binding protein</fullName>
    </submittedName>
</protein>
<accession>A0ABS8ZE68</accession>
<sequence length="259" mass="27630">MTILVTGATGQVGGQVVSQLSVSVRRFSRSTGGDITSAASVRAALDGVSSVFLVWPFFHTEGFESIIDVIAASSARRVVYLSSAGAPDWALGVEKQIEASGLEWTFLQPTGFARNALGWAEEIKTTGVVRAPFGAMARPLIHEYDMAAVGVQALLSDKHVGARYVLSGPSLISQVSQVEVIGEVIRRELRFEEQPAEEAQAEMLAAGWPETVANEALGAWAAMTAHPEPITSTVEEVTGAPAKTFREWAQDHIADFTTS</sequence>
<dbReference type="InterPro" id="IPR036291">
    <property type="entry name" value="NAD(P)-bd_dom_sf"/>
</dbReference>
<dbReference type="InterPro" id="IPR051604">
    <property type="entry name" value="Ergot_Alk_Oxidoreductase"/>
</dbReference>
<dbReference type="Proteomes" id="UP001521150">
    <property type="component" value="Unassembled WGS sequence"/>
</dbReference>
<dbReference type="Gene3D" id="3.40.50.720">
    <property type="entry name" value="NAD(P)-binding Rossmann-like Domain"/>
    <property type="match status" value="1"/>
</dbReference>
<dbReference type="PANTHER" id="PTHR43162">
    <property type="match status" value="1"/>
</dbReference>